<dbReference type="Pfam" id="PF00293">
    <property type="entry name" value="NUDIX"/>
    <property type="match status" value="1"/>
</dbReference>
<dbReference type="Gene3D" id="3.90.79.10">
    <property type="entry name" value="Nucleoside Triphosphate Pyrophosphohydrolase"/>
    <property type="match status" value="1"/>
</dbReference>
<dbReference type="AlphaFoldDB" id="A0A0G1LJG4"/>
<organism evidence="2 3">
    <name type="scientific">Candidatus Giovannonibacteria bacterium GW2011_GWA1_44_25</name>
    <dbReference type="NCBI Taxonomy" id="1618645"/>
    <lineage>
        <taxon>Bacteria</taxon>
        <taxon>Candidatus Giovannoniibacteriota</taxon>
    </lineage>
</organism>
<dbReference type="EMBL" id="LCIR01000005">
    <property type="protein sequence ID" value="KKT59959.1"/>
    <property type="molecule type" value="Genomic_DNA"/>
</dbReference>
<evidence type="ECO:0000313" key="3">
    <source>
        <dbReference type="Proteomes" id="UP000034087"/>
    </source>
</evidence>
<dbReference type="SUPFAM" id="SSF55811">
    <property type="entry name" value="Nudix"/>
    <property type="match status" value="1"/>
</dbReference>
<dbReference type="InterPro" id="IPR015797">
    <property type="entry name" value="NUDIX_hydrolase-like_dom_sf"/>
</dbReference>
<protein>
    <recommendedName>
        <fullName evidence="1">Nudix hydrolase domain-containing protein</fullName>
    </recommendedName>
</protein>
<name>A0A0G1LJG4_9BACT</name>
<evidence type="ECO:0000259" key="1">
    <source>
        <dbReference type="PROSITE" id="PS51462"/>
    </source>
</evidence>
<reference evidence="2 3" key="1">
    <citation type="journal article" date="2015" name="Nature">
        <title>rRNA introns, odd ribosomes, and small enigmatic genomes across a large radiation of phyla.</title>
        <authorList>
            <person name="Brown C.T."/>
            <person name="Hug L.A."/>
            <person name="Thomas B.C."/>
            <person name="Sharon I."/>
            <person name="Castelle C.J."/>
            <person name="Singh A."/>
            <person name="Wilkins M.J."/>
            <person name="Williams K.H."/>
            <person name="Banfield J.F."/>
        </authorList>
    </citation>
    <scope>NUCLEOTIDE SEQUENCE [LARGE SCALE GENOMIC DNA]</scope>
</reference>
<proteinExistence type="predicted"/>
<accession>A0A0G1LJG4</accession>
<dbReference type="PROSITE" id="PS51462">
    <property type="entry name" value="NUDIX"/>
    <property type="match status" value="1"/>
</dbReference>
<comment type="caution">
    <text evidence="2">The sequence shown here is derived from an EMBL/GenBank/DDBJ whole genome shotgun (WGS) entry which is preliminary data.</text>
</comment>
<gene>
    <name evidence="2" type="ORF">UW53_C0005G0042</name>
</gene>
<sequence length="157" mass="18071">MAKKCDNTSVGLIIKNKGKILLNERLKFPPGWAPPAGHLDGDSFDGSVVRETKEEVGLDVLKYKLVLDQKFDNHCSRDGGSWHHWQVYEAVEWQGEIKLAEREIKNKKPWWVSHEELIGLVDRAEAYMRGKISEEKWENNPGLGVVWYEIFKILGII</sequence>
<feature type="domain" description="Nudix hydrolase" evidence="1">
    <location>
        <begin position="3"/>
        <end position="140"/>
    </location>
</feature>
<evidence type="ECO:0000313" key="2">
    <source>
        <dbReference type="EMBL" id="KKT59959.1"/>
    </source>
</evidence>
<dbReference type="CDD" id="cd02883">
    <property type="entry name" value="NUDIX_Hydrolase"/>
    <property type="match status" value="1"/>
</dbReference>
<dbReference type="InterPro" id="IPR000086">
    <property type="entry name" value="NUDIX_hydrolase_dom"/>
</dbReference>
<dbReference type="Proteomes" id="UP000034087">
    <property type="component" value="Unassembled WGS sequence"/>
</dbReference>